<dbReference type="InterPro" id="IPR001509">
    <property type="entry name" value="Epimerase_deHydtase"/>
</dbReference>
<sequence length="339" mass="37189">MAKVLLTAHCLDQLLEKNYSVITTVRNEEKAQKIRDAYKSLGDRLKVVIVPDLAKEDAFDDVVAQNPDIDSVLHTATDPIKELVDPAVKGTTGILRAVNRWAPNVRRVVITSSFASILDEAHLHDPDTTFTEASWNPDTIRDVGRSPATAYRVSKTLAERSAWDFVSASRGAPSGAEGGSGPASFDLVTICPPLVLGPVVDHLVSLESVNTSNERVVDLLRGRWRHSIPSQGPVSLWVDVRDVARAHVRALEIPEAGGKRLFTTARYFSNSEIAAIVRNGFPEYADKVPGPEVQGGERPEPHNTFAFDVSFTDRLLGIRWIDLETSVKDLVKTFKAHGL</sequence>
<dbReference type="Pfam" id="PF01370">
    <property type="entry name" value="Epimerase"/>
    <property type="match status" value="1"/>
</dbReference>
<dbReference type="Proteomes" id="UP000749293">
    <property type="component" value="Unassembled WGS sequence"/>
</dbReference>
<dbReference type="GO" id="GO:0016616">
    <property type="term" value="F:oxidoreductase activity, acting on the CH-OH group of donors, NAD or NADP as acceptor"/>
    <property type="evidence" value="ECO:0007669"/>
    <property type="project" value="TreeGrafter"/>
</dbReference>
<feature type="domain" description="NAD-dependent epimerase/dehydratase" evidence="3">
    <location>
        <begin position="8"/>
        <end position="259"/>
    </location>
</feature>
<evidence type="ECO:0000313" key="5">
    <source>
        <dbReference type="Proteomes" id="UP000749293"/>
    </source>
</evidence>
<comment type="caution">
    <text evidence="4">The sequence shown here is derived from an EMBL/GenBank/DDBJ whole genome shotgun (WGS) entry which is preliminary data.</text>
</comment>
<reference evidence="4" key="1">
    <citation type="submission" date="2020-03" db="EMBL/GenBank/DDBJ databases">
        <title>Site-based positive gene gene selection in Geosmithia morbida across the United States reveals a broad range of putative effectors and factors for local host and environmental adapation.</title>
        <authorList>
            <person name="Onufrak A."/>
            <person name="Murdoch R.W."/>
            <person name="Gazis R."/>
            <person name="Huff M."/>
            <person name="Staton M."/>
            <person name="Klingeman W."/>
            <person name="Hadziabdic D."/>
        </authorList>
    </citation>
    <scope>NUCLEOTIDE SEQUENCE</scope>
    <source>
        <strain evidence="4">1262</strain>
    </source>
</reference>
<dbReference type="PANTHER" id="PTHR10366:SF564">
    <property type="entry name" value="STEROL-4-ALPHA-CARBOXYLATE 3-DEHYDROGENASE, DECARBOXYLATING"/>
    <property type="match status" value="1"/>
</dbReference>
<name>A0A9P4YVM8_9HYPO</name>
<protein>
    <submittedName>
        <fullName evidence="4">Nucleoside-diphosphate-sugar epimerase</fullName>
    </submittedName>
</protein>
<dbReference type="InterPro" id="IPR050425">
    <property type="entry name" value="NAD(P)_dehydrat-like"/>
</dbReference>
<proteinExistence type="inferred from homology"/>
<keyword evidence="5" id="KW-1185">Reference proteome</keyword>
<evidence type="ECO:0000256" key="2">
    <source>
        <dbReference type="ARBA" id="ARBA00023445"/>
    </source>
</evidence>
<dbReference type="AlphaFoldDB" id="A0A9P4YVM8"/>
<dbReference type="OrthoDB" id="2735536at2759"/>
<evidence type="ECO:0000256" key="1">
    <source>
        <dbReference type="ARBA" id="ARBA00023002"/>
    </source>
</evidence>
<dbReference type="RefSeq" id="XP_035322327.1">
    <property type="nucleotide sequence ID" value="XM_035468346.1"/>
</dbReference>
<dbReference type="SUPFAM" id="SSF51735">
    <property type="entry name" value="NAD(P)-binding Rossmann-fold domains"/>
    <property type="match status" value="1"/>
</dbReference>
<keyword evidence="1" id="KW-0560">Oxidoreductase</keyword>
<organism evidence="4 5">
    <name type="scientific">Geosmithia morbida</name>
    <dbReference type="NCBI Taxonomy" id="1094350"/>
    <lineage>
        <taxon>Eukaryota</taxon>
        <taxon>Fungi</taxon>
        <taxon>Dikarya</taxon>
        <taxon>Ascomycota</taxon>
        <taxon>Pezizomycotina</taxon>
        <taxon>Sordariomycetes</taxon>
        <taxon>Hypocreomycetidae</taxon>
        <taxon>Hypocreales</taxon>
        <taxon>Bionectriaceae</taxon>
        <taxon>Geosmithia</taxon>
    </lineage>
</organism>
<evidence type="ECO:0000259" key="3">
    <source>
        <dbReference type="Pfam" id="PF01370"/>
    </source>
</evidence>
<dbReference type="PANTHER" id="PTHR10366">
    <property type="entry name" value="NAD DEPENDENT EPIMERASE/DEHYDRATASE"/>
    <property type="match status" value="1"/>
</dbReference>
<dbReference type="EMBL" id="JAANYQ010000006">
    <property type="protein sequence ID" value="KAF4123675.1"/>
    <property type="molecule type" value="Genomic_DNA"/>
</dbReference>
<gene>
    <name evidence="4" type="ORF">GMORB2_6376</name>
</gene>
<accession>A0A9P4YVM8</accession>
<dbReference type="InterPro" id="IPR036291">
    <property type="entry name" value="NAD(P)-bd_dom_sf"/>
</dbReference>
<dbReference type="Gene3D" id="3.40.50.720">
    <property type="entry name" value="NAD(P)-binding Rossmann-like Domain"/>
    <property type="match status" value="1"/>
</dbReference>
<dbReference type="GeneID" id="55972601"/>
<evidence type="ECO:0000313" key="4">
    <source>
        <dbReference type="EMBL" id="KAF4123675.1"/>
    </source>
</evidence>
<comment type="similarity">
    <text evidence="2">Belongs to the NAD(P)-dependent epimerase/dehydratase family. Dihydroflavonol-4-reductase subfamily.</text>
</comment>